<feature type="region of interest" description="Disordered" evidence="1">
    <location>
        <begin position="40"/>
        <end position="73"/>
    </location>
</feature>
<dbReference type="AlphaFoldDB" id="A0A2T9ZC99"/>
<evidence type="ECO:0000256" key="1">
    <source>
        <dbReference type="SAM" id="MobiDB-lite"/>
    </source>
</evidence>
<dbReference type="Proteomes" id="UP000245609">
    <property type="component" value="Unassembled WGS sequence"/>
</dbReference>
<feature type="compositionally biased region" description="Polar residues" evidence="1">
    <location>
        <begin position="257"/>
        <end position="287"/>
    </location>
</feature>
<dbReference type="EMBL" id="MBFS01000555">
    <property type="protein sequence ID" value="PVV02223.1"/>
    <property type="molecule type" value="Genomic_DNA"/>
</dbReference>
<evidence type="ECO:0000313" key="2">
    <source>
        <dbReference type="EMBL" id="PVV02223.1"/>
    </source>
</evidence>
<proteinExistence type="predicted"/>
<protein>
    <submittedName>
        <fullName evidence="2">Uncharacterized protein</fullName>
    </submittedName>
</protein>
<accession>A0A2T9ZC99</accession>
<comment type="caution">
    <text evidence="2">The sequence shown here is derived from an EMBL/GenBank/DDBJ whole genome shotgun (WGS) entry which is preliminary data.</text>
</comment>
<reference evidence="2 3" key="1">
    <citation type="journal article" date="2018" name="MBio">
        <title>Comparative Genomics Reveals the Core Gene Toolbox for the Fungus-Insect Symbiosis.</title>
        <authorList>
            <person name="Wang Y."/>
            <person name="Stata M."/>
            <person name="Wang W."/>
            <person name="Stajich J.E."/>
            <person name="White M.M."/>
            <person name="Moncalvo J.M."/>
        </authorList>
    </citation>
    <scope>NUCLEOTIDE SEQUENCE [LARGE SCALE GENOMIC DNA]</scope>
    <source>
        <strain evidence="2 3">SC-DP-2</strain>
    </source>
</reference>
<feature type="compositionally biased region" description="Low complexity" evidence="1">
    <location>
        <begin position="56"/>
        <end position="73"/>
    </location>
</feature>
<evidence type="ECO:0000313" key="3">
    <source>
        <dbReference type="Proteomes" id="UP000245609"/>
    </source>
</evidence>
<feature type="region of interest" description="Disordered" evidence="1">
    <location>
        <begin position="252"/>
        <end position="287"/>
    </location>
</feature>
<feature type="compositionally biased region" description="Polar residues" evidence="1">
    <location>
        <begin position="1"/>
        <end position="18"/>
    </location>
</feature>
<organism evidence="2 3">
    <name type="scientific">Smittium megazygosporum</name>
    <dbReference type="NCBI Taxonomy" id="133381"/>
    <lineage>
        <taxon>Eukaryota</taxon>
        <taxon>Fungi</taxon>
        <taxon>Fungi incertae sedis</taxon>
        <taxon>Zoopagomycota</taxon>
        <taxon>Kickxellomycotina</taxon>
        <taxon>Harpellomycetes</taxon>
        <taxon>Harpellales</taxon>
        <taxon>Legeriomycetaceae</taxon>
        <taxon>Smittium</taxon>
    </lineage>
</organism>
<keyword evidence="3" id="KW-1185">Reference proteome</keyword>
<gene>
    <name evidence="2" type="ORF">BB560_003327</name>
</gene>
<feature type="region of interest" description="Disordered" evidence="1">
    <location>
        <begin position="1"/>
        <end position="26"/>
    </location>
</feature>
<name>A0A2T9ZC99_9FUNG</name>
<sequence>MDDRSSTSSEESLHNPSETVEKRYSHGTLFKKAARTVVQSYPQKTQIKETRKSVRFAPSSYSSSNFSSPSNPANRVSTLSVHSYALIPKHLVSDQKKTSTEPPTLLQEYLNSKEKLKTLRKGPLINHIPSKTDSSTVMYCQNSKDTKNLVPSTLKYPTRVISEYNPAINVGTQRYSAAIPSLGQFQNKPQHFYYRQLYPLNTNQNYQLQTNNLQVDQNGNIASKSSSTVNPSYFNYRAHVAQSCNIDQMYTKKDTDSSPLSLSNKLNTNYSPSGNTLGQSNTRSESRATTMYSNDVVSSTNYGNVETKTGDKLQPLVYNNPQTPLNSQIHPNLRTMDQYNHISMPQRFPEQSHTNIVLKPHPNYVFDQSSSKFTKNPSTSKNNNSFGICCGTNSRISTKPVNQGGSCS</sequence>